<evidence type="ECO:0000313" key="8">
    <source>
        <dbReference type="Proteomes" id="UP000197394"/>
    </source>
</evidence>
<protein>
    <submittedName>
        <fullName evidence="7">Integrase</fullName>
    </submittedName>
</protein>
<evidence type="ECO:0000313" key="7">
    <source>
        <dbReference type="EMBL" id="OWK66421.1"/>
    </source>
</evidence>
<evidence type="ECO:0000256" key="3">
    <source>
        <dbReference type="ARBA" id="ARBA00023172"/>
    </source>
</evidence>
<dbReference type="InterPro" id="IPR044068">
    <property type="entry name" value="CB"/>
</dbReference>
<keyword evidence="2 4" id="KW-0238">DNA-binding</keyword>
<dbReference type="Gene3D" id="1.10.150.130">
    <property type="match status" value="1"/>
</dbReference>
<dbReference type="Gene3D" id="1.10.443.10">
    <property type="entry name" value="Intergrase catalytic core"/>
    <property type="match status" value="1"/>
</dbReference>
<dbReference type="PANTHER" id="PTHR30349:SF94">
    <property type="entry name" value="INTEGRASE_RECOMBINASE HI_1414-RELATED"/>
    <property type="match status" value="1"/>
</dbReference>
<dbReference type="PROSITE" id="PS51900">
    <property type="entry name" value="CB"/>
    <property type="match status" value="1"/>
</dbReference>
<proteinExistence type="predicted"/>
<dbReference type="InterPro" id="IPR013762">
    <property type="entry name" value="Integrase-like_cat_sf"/>
</dbReference>
<evidence type="ECO:0000259" key="5">
    <source>
        <dbReference type="PROSITE" id="PS51898"/>
    </source>
</evidence>
<dbReference type="RefSeq" id="WP_001171605.1">
    <property type="nucleotide sequence ID" value="NZ_AP031579.1"/>
</dbReference>
<dbReference type="InterPro" id="IPR010998">
    <property type="entry name" value="Integrase_recombinase_N"/>
</dbReference>
<feature type="domain" description="Tyr recombinase" evidence="5">
    <location>
        <begin position="160"/>
        <end position="335"/>
    </location>
</feature>
<dbReference type="CDD" id="cd00796">
    <property type="entry name" value="INT_Rci_Hp1_C"/>
    <property type="match status" value="1"/>
</dbReference>
<dbReference type="PROSITE" id="PS51898">
    <property type="entry name" value="TYR_RECOMBINASE"/>
    <property type="match status" value="1"/>
</dbReference>
<evidence type="ECO:0000256" key="2">
    <source>
        <dbReference type="ARBA" id="ARBA00023125"/>
    </source>
</evidence>
<dbReference type="Pfam" id="PF24624">
    <property type="entry name" value="Int_N"/>
    <property type="match status" value="1"/>
</dbReference>
<dbReference type="AlphaFoldDB" id="A0A1S2FQ27"/>
<dbReference type="InterPro" id="IPR002104">
    <property type="entry name" value="Integrase_catalytic"/>
</dbReference>
<dbReference type="GO" id="GO:0015074">
    <property type="term" value="P:DNA integration"/>
    <property type="evidence" value="ECO:0007669"/>
    <property type="project" value="UniProtKB-KW"/>
</dbReference>
<dbReference type="EMBL" id="NGKM01000010">
    <property type="protein sequence ID" value="OWK66421.1"/>
    <property type="molecule type" value="Genomic_DNA"/>
</dbReference>
<accession>A0A1S2FQ27</accession>
<feature type="domain" description="Core-binding (CB)" evidence="6">
    <location>
        <begin position="57"/>
        <end position="138"/>
    </location>
</feature>
<dbReference type="Proteomes" id="UP000197394">
    <property type="component" value="Unassembled WGS sequence"/>
</dbReference>
<sequence>MQKPTRRGNAWRIEVRFKGKRYAATRDTASECEQWAATKLLELQSEQPTSEPEKIHISFQALFDKYYQDEGRKMKSARLIVQMLKCLKKNWGELADESIHNLTPALVKQWRDKRLKQVKGATVIREMAMYSSVFDFARKELFLTKENPFKEITKPSAPPPRHQRISDDHINKVIKGLDYEWGKTPTQPRHRVAWSFLFALETAMRKGEILSVQKSLIFTDFIRLLDTKNGSSRDVPLTAKAKEMLSWLPDDPNDSRMVPLTSNAFRLIWQRNLRRVGLDGVITFHDSRHEAITRFVHDYRLPVEILAKITGHKTISVLVNTYYNPTASEIAKMLNAA</sequence>
<dbReference type="Pfam" id="PF00589">
    <property type="entry name" value="Phage_integrase"/>
    <property type="match status" value="1"/>
</dbReference>
<name>A0A1S2FQ27_ACIBA</name>
<evidence type="ECO:0000256" key="1">
    <source>
        <dbReference type="ARBA" id="ARBA00022908"/>
    </source>
</evidence>
<comment type="caution">
    <text evidence="7">The sequence shown here is derived from an EMBL/GenBank/DDBJ whole genome shotgun (WGS) entry which is preliminary data.</text>
</comment>
<dbReference type="SUPFAM" id="SSF56349">
    <property type="entry name" value="DNA breaking-rejoining enzymes"/>
    <property type="match status" value="1"/>
</dbReference>
<dbReference type="InterPro" id="IPR057084">
    <property type="entry name" value="Int_N"/>
</dbReference>
<reference evidence="7 8" key="1">
    <citation type="submission" date="2017-05" db="EMBL/GenBank/DDBJ databases">
        <title>Draft genome sequence of MDR A. baumannii AB360.</title>
        <authorList>
            <person name="Wareham D.W."/>
            <person name="Bean D.C."/>
        </authorList>
    </citation>
    <scope>NUCLEOTIDE SEQUENCE [LARGE SCALE GENOMIC DNA]</scope>
    <source>
        <strain evidence="7 8">AB360</strain>
    </source>
</reference>
<gene>
    <name evidence="7" type="ORF">CBE85_10955</name>
</gene>
<evidence type="ECO:0000256" key="4">
    <source>
        <dbReference type="PROSITE-ProRule" id="PRU01248"/>
    </source>
</evidence>
<dbReference type="InterPro" id="IPR011010">
    <property type="entry name" value="DNA_brk_join_enz"/>
</dbReference>
<dbReference type="GO" id="GO:0006310">
    <property type="term" value="P:DNA recombination"/>
    <property type="evidence" value="ECO:0007669"/>
    <property type="project" value="UniProtKB-KW"/>
</dbReference>
<organism evidence="7 8">
    <name type="scientific">Acinetobacter baumannii</name>
    <dbReference type="NCBI Taxonomy" id="470"/>
    <lineage>
        <taxon>Bacteria</taxon>
        <taxon>Pseudomonadati</taxon>
        <taxon>Pseudomonadota</taxon>
        <taxon>Gammaproteobacteria</taxon>
        <taxon>Moraxellales</taxon>
        <taxon>Moraxellaceae</taxon>
        <taxon>Acinetobacter</taxon>
        <taxon>Acinetobacter calcoaceticus/baumannii complex</taxon>
    </lineage>
</organism>
<keyword evidence="3" id="KW-0233">DNA recombination</keyword>
<dbReference type="GO" id="GO:0003677">
    <property type="term" value="F:DNA binding"/>
    <property type="evidence" value="ECO:0007669"/>
    <property type="project" value="UniProtKB-UniRule"/>
</dbReference>
<keyword evidence="1" id="KW-0229">DNA integration</keyword>
<dbReference type="PANTHER" id="PTHR30349">
    <property type="entry name" value="PHAGE INTEGRASE-RELATED"/>
    <property type="match status" value="1"/>
</dbReference>
<evidence type="ECO:0000259" key="6">
    <source>
        <dbReference type="PROSITE" id="PS51900"/>
    </source>
</evidence>
<dbReference type="InterPro" id="IPR050090">
    <property type="entry name" value="Tyrosine_recombinase_XerCD"/>
</dbReference>